<evidence type="ECO:0000313" key="8">
    <source>
        <dbReference type="EMBL" id="MCU6705851.1"/>
    </source>
</evidence>
<feature type="chain" id="PRO_5041982168" evidence="7">
    <location>
        <begin position="22"/>
        <end position="762"/>
    </location>
</feature>
<keyword evidence="9" id="KW-1185">Reference proteome</keyword>
<dbReference type="GO" id="GO:0000272">
    <property type="term" value="P:polysaccharide catabolic process"/>
    <property type="evidence" value="ECO:0007669"/>
    <property type="project" value="UniProtKB-KW"/>
</dbReference>
<dbReference type="SUPFAM" id="SSF110296">
    <property type="entry name" value="Oligoxyloglucan reducing end-specific cellobiohydrolase"/>
    <property type="match status" value="2"/>
</dbReference>
<feature type="signal peptide" evidence="7">
    <location>
        <begin position="1"/>
        <end position="21"/>
    </location>
</feature>
<keyword evidence="5" id="KW-0624">Polysaccharide degradation</keyword>
<evidence type="ECO:0000256" key="7">
    <source>
        <dbReference type="SAM" id="SignalP"/>
    </source>
</evidence>
<dbReference type="Gene3D" id="2.130.10.10">
    <property type="entry name" value="YVTN repeat-like/Quinoprotein amine dehydrogenase"/>
    <property type="match status" value="2"/>
</dbReference>
<keyword evidence="4" id="KW-0326">Glycosidase</keyword>
<reference evidence="8 9" key="1">
    <citation type="journal article" date="2021" name="ISME Commun">
        <title>Automated analysis of genomic sequences facilitates high-throughput and comprehensive description of bacteria.</title>
        <authorList>
            <person name="Hitch T.C.A."/>
        </authorList>
    </citation>
    <scope>NUCLEOTIDE SEQUENCE [LARGE SCALE GENOMIC DNA]</scope>
    <source>
        <strain evidence="8 9">Sanger_31</strain>
    </source>
</reference>
<dbReference type="InterPro" id="IPR052025">
    <property type="entry name" value="Xyloglucanase_GH74"/>
</dbReference>
<evidence type="ECO:0000256" key="5">
    <source>
        <dbReference type="ARBA" id="ARBA00023326"/>
    </source>
</evidence>
<gene>
    <name evidence="8" type="ORF">OCV57_07930</name>
</gene>
<evidence type="ECO:0000313" key="9">
    <source>
        <dbReference type="Proteomes" id="UP001208131"/>
    </source>
</evidence>
<organism evidence="8 9">
    <name type="scientific">Hominimerdicola aceti</name>
    <dbReference type="NCBI Taxonomy" id="2981726"/>
    <lineage>
        <taxon>Bacteria</taxon>
        <taxon>Bacillati</taxon>
        <taxon>Bacillota</taxon>
        <taxon>Clostridia</taxon>
        <taxon>Eubacteriales</taxon>
        <taxon>Oscillospiraceae</taxon>
        <taxon>Hominimerdicola</taxon>
    </lineage>
</organism>
<dbReference type="InterPro" id="IPR002860">
    <property type="entry name" value="BNR_rpt"/>
</dbReference>
<dbReference type="Proteomes" id="UP001208131">
    <property type="component" value="Unassembled WGS sequence"/>
</dbReference>
<dbReference type="RefSeq" id="WP_267301082.1">
    <property type="nucleotide sequence ID" value="NZ_JAOQJZ010000007.1"/>
</dbReference>
<dbReference type="EMBL" id="JAOQJZ010000007">
    <property type="protein sequence ID" value="MCU6705851.1"/>
    <property type="molecule type" value="Genomic_DNA"/>
</dbReference>
<accession>A0AAE3IGL5</accession>
<dbReference type="GO" id="GO:0010411">
    <property type="term" value="P:xyloglucan metabolic process"/>
    <property type="evidence" value="ECO:0007669"/>
    <property type="project" value="TreeGrafter"/>
</dbReference>
<dbReference type="PROSITE" id="PS51257">
    <property type="entry name" value="PROKAR_LIPOPROTEIN"/>
    <property type="match status" value="1"/>
</dbReference>
<comment type="caution">
    <text evidence="8">The sequence shown here is derived from an EMBL/GenBank/DDBJ whole genome shotgun (WGS) entry which is preliminary data.</text>
</comment>
<dbReference type="PANTHER" id="PTHR43739:SF2">
    <property type="entry name" value="OLIGOXYLOGLUCAN-REDUCING END-SPECIFIC XYLOGLUCANASE-RELATED"/>
    <property type="match status" value="1"/>
</dbReference>
<keyword evidence="1 7" id="KW-0732">Signal</keyword>
<evidence type="ECO:0000256" key="4">
    <source>
        <dbReference type="ARBA" id="ARBA00023295"/>
    </source>
</evidence>
<keyword evidence="3" id="KW-0119">Carbohydrate metabolism</keyword>
<dbReference type="InterPro" id="IPR015943">
    <property type="entry name" value="WD40/YVTN_repeat-like_dom_sf"/>
</dbReference>
<evidence type="ECO:0000256" key="3">
    <source>
        <dbReference type="ARBA" id="ARBA00023277"/>
    </source>
</evidence>
<dbReference type="PANTHER" id="PTHR43739">
    <property type="entry name" value="XYLOGLUCANASE (EUROFUNG)"/>
    <property type="match status" value="1"/>
</dbReference>
<evidence type="ECO:0000256" key="6">
    <source>
        <dbReference type="ARBA" id="ARBA00037986"/>
    </source>
</evidence>
<dbReference type="CDD" id="cd15482">
    <property type="entry name" value="Sialidase_non-viral"/>
    <property type="match status" value="2"/>
</dbReference>
<dbReference type="GO" id="GO:0016798">
    <property type="term" value="F:hydrolase activity, acting on glycosyl bonds"/>
    <property type="evidence" value="ECO:0007669"/>
    <property type="project" value="UniProtKB-KW"/>
</dbReference>
<sequence>MRLKKLMAVACAAALTVTAFAGCSKKNDSSSGSDSKGDAKKEYYNAQPVDTGWEWGNVEIVDGGFIPDVIYNPTEEGLIYARTDMGGAYKYNKDTQRWECITDCFGGDDWNYNGTESLATDPVEPNRVYLAAGTYSTNNGAIFASDDYGKNWTICEMPFGMGGNEVGRGCGERLQVDPNDNSILYFGSRADGLWKSTDYGATWNEVTSFPTKGGYTEDGYSIGLTFVAFDKSSSEKGQATKTIIVGSAGTQGDYLYRSDDAGETWTAIPNPKSEATGDKTEKLKPCQGEISSDGYLYSTWSYKVGPNGASDGAVQKYNLKTGEWTEITPERSYTCGYNGISVNPNDPNMIVCTTLDLWAYYDNLFVSYDGGETWNGIWGSDENGKEVNNFNLDISNAPWLDWQGQLKPGWWMTGVAINPFNPDEVLYTTGATIFGTSNLSKIKDEPVDISVKAMGIEMTAIFDFVSPLDNGEGTPELYSTMGDLYGFRHDDVTKAPQEHYGDFKATSIDCAAQDYKIVVRATDDGDGSVYYSTDASETWQAVETLPEGVGKKAGGTAKLSADGKTIFYQSGTTGVAAAVTSDFGKTWTTCEGLPAGAVIETDKVNPDKFYGSYDGTFYMSTDGGKTFSPIANMLVSATSIKACPDTEGDLWIPVGAGGVYYLDSSTGTLAPTSQDVTLCDAIGLGKAEKDGDYMALYMMGEANGDGYGIYMSADKGVTWKRINDDTQKWGNVRKIISGDPKVYGRVYVGTDGRGIIMGNVKQ</sequence>
<evidence type="ECO:0000256" key="2">
    <source>
        <dbReference type="ARBA" id="ARBA00022801"/>
    </source>
</evidence>
<name>A0AAE3IGL5_9FIRM</name>
<dbReference type="AlphaFoldDB" id="A0AAE3IGL5"/>
<comment type="similarity">
    <text evidence="6">Belongs to the glycosyl hydrolase 74 family.</text>
</comment>
<keyword evidence="2" id="KW-0378">Hydrolase</keyword>
<evidence type="ECO:0000256" key="1">
    <source>
        <dbReference type="ARBA" id="ARBA00022729"/>
    </source>
</evidence>
<dbReference type="Pfam" id="PF15899">
    <property type="entry name" value="BNR_6"/>
    <property type="match status" value="1"/>
</dbReference>
<protein>
    <submittedName>
        <fullName evidence="8">Cellulose-binding protein</fullName>
    </submittedName>
</protein>
<proteinExistence type="inferred from homology"/>